<organism evidence="2">
    <name type="scientific">Ignisphaera aggregans</name>
    <dbReference type="NCBI Taxonomy" id="334771"/>
    <lineage>
        <taxon>Archaea</taxon>
        <taxon>Thermoproteota</taxon>
        <taxon>Thermoprotei</taxon>
        <taxon>Desulfurococcales</taxon>
        <taxon>Desulfurococcaceae</taxon>
        <taxon>Ignisphaera</taxon>
    </lineage>
</organism>
<comment type="caution">
    <text evidence="2">The sequence shown here is derived from an EMBL/GenBank/DDBJ whole genome shotgun (WGS) entry which is preliminary data.</text>
</comment>
<feature type="transmembrane region" description="Helical" evidence="1">
    <location>
        <begin position="31"/>
        <end position="51"/>
    </location>
</feature>
<dbReference type="EMBL" id="DRYU01000015">
    <property type="protein sequence ID" value="HHP92138.1"/>
    <property type="molecule type" value="Genomic_DNA"/>
</dbReference>
<protein>
    <submittedName>
        <fullName evidence="2">Uncharacterized protein</fullName>
    </submittedName>
</protein>
<reference evidence="2" key="1">
    <citation type="journal article" date="2020" name="mSystems">
        <title>Genome- and Community-Level Interaction Insights into Carbon Utilization and Element Cycling Functions of Hydrothermarchaeota in Hydrothermal Sediment.</title>
        <authorList>
            <person name="Zhou Z."/>
            <person name="Liu Y."/>
            <person name="Xu W."/>
            <person name="Pan J."/>
            <person name="Luo Z.H."/>
            <person name="Li M."/>
        </authorList>
    </citation>
    <scope>NUCLEOTIDE SEQUENCE [LARGE SCALE GENOMIC DNA]</scope>
    <source>
        <strain evidence="2">SpSt-1109</strain>
    </source>
</reference>
<feature type="transmembrane region" description="Helical" evidence="1">
    <location>
        <begin position="72"/>
        <end position="89"/>
    </location>
</feature>
<dbReference type="SUPFAM" id="SSF50969">
    <property type="entry name" value="YVTN repeat-like/Quinoprotein amine dehydrogenase"/>
    <property type="match status" value="1"/>
</dbReference>
<dbReference type="AlphaFoldDB" id="A0A7J3YTI8"/>
<gene>
    <name evidence="2" type="ORF">ENM70_00705</name>
</gene>
<evidence type="ECO:0000313" key="2">
    <source>
        <dbReference type="EMBL" id="HHP92138.1"/>
    </source>
</evidence>
<dbReference type="InterPro" id="IPR011044">
    <property type="entry name" value="Quino_amine_DH_bsu"/>
</dbReference>
<name>A0A7J3YTI8_9CREN</name>
<feature type="transmembrane region" description="Helical" evidence="1">
    <location>
        <begin position="524"/>
        <end position="542"/>
    </location>
</feature>
<evidence type="ECO:0000256" key="1">
    <source>
        <dbReference type="SAM" id="Phobius"/>
    </source>
</evidence>
<keyword evidence="1" id="KW-1133">Transmembrane helix</keyword>
<sequence>MQYLNSAYDEVLKTETLHNNPAKLVSFSRKLVAIISFIFILLTSQIIICSTQQISSGELSLLWVKYGRDGKAYATCVIGSTLYVVGYYVNGSSVIGVIESRDINTGELLKSWTYSNASSRLYDCTVMGNYLYVVGGLEYPYIYPTIWSWLILKLTPDLKLVSTRHYNPSIKGGEAFTITTDERYLYVGGYDRSPGNSQWHLIMLEPNNLSILKSYTSNPDNYYDDELYSIGINPLNGKIWLIGVADLYWNRMGRVEVLDQNFALIGVRTIEHAGNLCSQVAFDEFGYAYISCRYEWLKLSPDLKIVKSNWRGEFDKAGKILLHGDHIYFAITEFIDGYYRHVVIRATKDLDVVNKLLSLLIDTDSSFDIIGKFTITGDKLFVAGYDYAKGATSRWVIYSVGIAHAIVSPTAPTPSTITTVVTTLTITSPTTITTTYTTTKTTTSTITSPITIITSSPITVTNTQTIVVTQPVTTTVISTQPPTTYTTTKVVTASLLTAITKTVTSTVPEYTLTITEKPLFSEEITALIIAIIMITTSTAIGVKLKKR</sequence>
<keyword evidence="1" id="KW-0812">Transmembrane</keyword>
<accession>A0A7J3YTI8</accession>
<keyword evidence="1" id="KW-0472">Membrane</keyword>
<proteinExistence type="predicted"/>